<evidence type="ECO:0000313" key="3">
    <source>
        <dbReference type="Proteomes" id="UP001178507"/>
    </source>
</evidence>
<organism evidence="2 3">
    <name type="scientific">Effrenium voratum</name>
    <dbReference type="NCBI Taxonomy" id="2562239"/>
    <lineage>
        <taxon>Eukaryota</taxon>
        <taxon>Sar</taxon>
        <taxon>Alveolata</taxon>
        <taxon>Dinophyceae</taxon>
        <taxon>Suessiales</taxon>
        <taxon>Symbiodiniaceae</taxon>
        <taxon>Effrenium</taxon>
    </lineage>
</organism>
<proteinExistence type="predicted"/>
<comment type="caution">
    <text evidence="2">The sequence shown here is derived from an EMBL/GenBank/DDBJ whole genome shotgun (WGS) entry which is preliminary data.</text>
</comment>
<feature type="region of interest" description="Disordered" evidence="1">
    <location>
        <begin position="43"/>
        <end position="74"/>
    </location>
</feature>
<dbReference type="Proteomes" id="UP001178507">
    <property type="component" value="Unassembled WGS sequence"/>
</dbReference>
<dbReference type="AlphaFoldDB" id="A0AA36N7N2"/>
<gene>
    <name evidence="2" type="ORF">EVOR1521_LOCUS18308</name>
</gene>
<accession>A0AA36N7N2</accession>
<feature type="compositionally biased region" description="Basic and acidic residues" evidence="1">
    <location>
        <begin position="46"/>
        <end position="67"/>
    </location>
</feature>
<reference evidence="2" key="1">
    <citation type="submission" date="2023-08" db="EMBL/GenBank/DDBJ databases">
        <authorList>
            <person name="Chen Y."/>
            <person name="Shah S."/>
            <person name="Dougan E. K."/>
            <person name="Thang M."/>
            <person name="Chan C."/>
        </authorList>
    </citation>
    <scope>NUCLEOTIDE SEQUENCE</scope>
</reference>
<evidence type="ECO:0000313" key="2">
    <source>
        <dbReference type="EMBL" id="CAJ1393441.1"/>
    </source>
</evidence>
<protein>
    <submittedName>
        <fullName evidence="2">Uncharacterized protein</fullName>
    </submittedName>
</protein>
<sequence>MDGIRSSTLVFDVMKKENTKAKDAPIRDQQQELQDSLARLEAQAKAGEEERRLRAQAEQALAKETEKASSSAAELQELKRRAIRCRGERSRCGL</sequence>
<name>A0AA36N7N2_9DINO</name>
<dbReference type="EMBL" id="CAUJNA010002558">
    <property type="protein sequence ID" value="CAJ1393441.1"/>
    <property type="molecule type" value="Genomic_DNA"/>
</dbReference>
<keyword evidence="3" id="KW-1185">Reference proteome</keyword>
<evidence type="ECO:0000256" key="1">
    <source>
        <dbReference type="SAM" id="MobiDB-lite"/>
    </source>
</evidence>